<gene>
    <name evidence="5" type="ORF">C9374_002652</name>
</gene>
<organism evidence="5 6">
    <name type="scientific">Naegleria lovaniensis</name>
    <name type="common">Amoeba</name>
    <dbReference type="NCBI Taxonomy" id="51637"/>
    <lineage>
        <taxon>Eukaryota</taxon>
        <taxon>Discoba</taxon>
        <taxon>Heterolobosea</taxon>
        <taxon>Tetramitia</taxon>
        <taxon>Eutetramitia</taxon>
        <taxon>Vahlkampfiidae</taxon>
        <taxon>Naegleria</taxon>
    </lineage>
</organism>
<evidence type="ECO:0000256" key="3">
    <source>
        <dbReference type="RuleBase" id="RU003616"/>
    </source>
</evidence>
<keyword evidence="1" id="KW-0346">Stress response</keyword>
<dbReference type="PROSITE" id="PS01031">
    <property type="entry name" value="SHSP"/>
    <property type="match status" value="1"/>
</dbReference>
<dbReference type="EMBL" id="PYSW02000016">
    <property type="protein sequence ID" value="KAG2386206.1"/>
    <property type="molecule type" value="Genomic_DNA"/>
</dbReference>
<dbReference type="RefSeq" id="XP_044550198.1">
    <property type="nucleotide sequence ID" value="XM_044692093.1"/>
</dbReference>
<comment type="caution">
    <text evidence="5">The sequence shown here is derived from an EMBL/GenBank/DDBJ whole genome shotgun (WGS) entry which is preliminary data.</text>
</comment>
<name>A0AA88GPY0_NAELO</name>
<dbReference type="Pfam" id="PF00011">
    <property type="entry name" value="HSP20"/>
    <property type="match status" value="1"/>
</dbReference>
<proteinExistence type="inferred from homology"/>
<evidence type="ECO:0000256" key="2">
    <source>
        <dbReference type="PROSITE-ProRule" id="PRU00285"/>
    </source>
</evidence>
<evidence type="ECO:0000313" key="6">
    <source>
        <dbReference type="Proteomes" id="UP000816034"/>
    </source>
</evidence>
<reference evidence="5 6" key="1">
    <citation type="journal article" date="2018" name="BMC Genomics">
        <title>The genome of Naegleria lovaniensis, the basis for a comparative approach to unravel pathogenicity factors of the human pathogenic amoeba N. fowleri.</title>
        <authorList>
            <person name="Liechti N."/>
            <person name="Schurch N."/>
            <person name="Bruggmann R."/>
            <person name="Wittwer M."/>
        </authorList>
    </citation>
    <scope>NUCLEOTIDE SEQUENCE [LARGE SCALE GENOMIC DNA]</scope>
    <source>
        <strain evidence="5 6">ATCC 30569</strain>
    </source>
</reference>
<accession>A0AA88GPY0</accession>
<evidence type="ECO:0000313" key="5">
    <source>
        <dbReference type="EMBL" id="KAG2386206.1"/>
    </source>
</evidence>
<evidence type="ECO:0000256" key="1">
    <source>
        <dbReference type="ARBA" id="ARBA00023016"/>
    </source>
</evidence>
<dbReference type="InterPro" id="IPR002068">
    <property type="entry name" value="A-crystallin/Hsp20_dom"/>
</dbReference>
<dbReference type="InterPro" id="IPR008978">
    <property type="entry name" value="HSP20-like_chaperone"/>
</dbReference>
<dbReference type="AlphaFoldDB" id="A0AA88GPY0"/>
<dbReference type="PANTHER" id="PTHR11527">
    <property type="entry name" value="HEAT-SHOCK PROTEIN 20 FAMILY MEMBER"/>
    <property type="match status" value="1"/>
</dbReference>
<dbReference type="GeneID" id="68095107"/>
<dbReference type="Proteomes" id="UP000816034">
    <property type="component" value="Unassembled WGS sequence"/>
</dbReference>
<dbReference type="Gene3D" id="2.60.40.790">
    <property type="match status" value="1"/>
</dbReference>
<dbReference type="SUPFAM" id="SSF49764">
    <property type="entry name" value="HSP20-like chaperones"/>
    <property type="match status" value="1"/>
</dbReference>
<comment type="similarity">
    <text evidence="2 3">Belongs to the small heat shock protein (HSP20) family.</text>
</comment>
<evidence type="ECO:0000259" key="4">
    <source>
        <dbReference type="PROSITE" id="PS01031"/>
    </source>
</evidence>
<keyword evidence="6" id="KW-1185">Reference proteome</keyword>
<protein>
    <recommendedName>
        <fullName evidence="4">SHSP domain-containing protein</fullName>
    </recommendedName>
</protein>
<sequence>MIDKLVKSVGRAMNPWYRRPFGFPSHFFNDPYFDSLFKEFDTQFPTSSITSFSPSVDVKETDNSYELTADVPGFTKDNIKVDLDEENRMITLKGEMKKEKEEKDKEEDTW</sequence>
<dbReference type="InterPro" id="IPR031107">
    <property type="entry name" value="Small_HSP"/>
</dbReference>
<feature type="domain" description="SHSP" evidence="4">
    <location>
        <begin position="47"/>
        <end position="110"/>
    </location>
</feature>